<feature type="domain" description="Gamma-glutamylcyclotransferase AIG2-like" evidence="4">
    <location>
        <begin position="6"/>
        <end position="109"/>
    </location>
</feature>
<feature type="binding site" evidence="3">
    <location>
        <position position="117"/>
    </location>
    <ligand>
        <name>substrate</name>
    </ligand>
</feature>
<dbReference type="PANTHER" id="PTHR12935:SF0">
    <property type="entry name" value="GAMMA-GLUTAMYLCYCLOTRANSFERASE"/>
    <property type="match status" value="1"/>
</dbReference>
<protein>
    <submittedName>
        <fullName evidence="5">Gamma-glutamyl cyclotransferase, AIG2-like</fullName>
    </submittedName>
</protein>
<keyword evidence="1" id="KW-0456">Lyase</keyword>
<name>A0A1I6LQZ0_9FIRM</name>
<dbReference type="AlphaFoldDB" id="A0A1I6LQZ0"/>
<dbReference type="InterPro" id="IPR036568">
    <property type="entry name" value="GGCT-like_sf"/>
</dbReference>
<feature type="active site" description="Proton acceptor" evidence="2">
    <location>
        <position position="77"/>
    </location>
</feature>
<dbReference type="CDD" id="cd06661">
    <property type="entry name" value="GGCT_like"/>
    <property type="match status" value="1"/>
</dbReference>
<evidence type="ECO:0000256" key="2">
    <source>
        <dbReference type="PIRSR" id="PIRSR617939-1"/>
    </source>
</evidence>
<dbReference type="Pfam" id="PF06094">
    <property type="entry name" value="GGACT"/>
    <property type="match status" value="1"/>
</dbReference>
<dbReference type="EMBL" id="FOYZ01000020">
    <property type="protein sequence ID" value="SFS05884.1"/>
    <property type="molecule type" value="Genomic_DNA"/>
</dbReference>
<dbReference type="InterPro" id="IPR009288">
    <property type="entry name" value="AIG2-like_dom"/>
</dbReference>
<dbReference type="GO" id="GO:0016740">
    <property type="term" value="F:transferase activity"/>
    <property type="evidence" value="ECO:0007669"/>
    <property type="project" value="UniProtKB-KW"/>
</dbReference>
<accession>A0A1I6LQZ0</accession>
<sequence>MKKYYIAYGSNMDLEQMEYRCPNAELIGTSMLEGYELLFKGSLTGSYATIEARKGSKVPVLIWKLGEGDEERLDRYEGYPIFYDKKELEVKVEENQMTAMVYLMDKQRSFGKPSDSYYQVLDRAYQKFGFDKKILRKAFRKSLKKKGISYVQGIEKDCEKNKS</sequence>
<proteinExistence type="predicted"/>
<dbReference type="SUPFAM" id="SSF110857">
    <property type="entry name" value="Gamma-glutamyl cyclotransferase-like"/>
    <property type="match status" value="1"/>
</dbReference>
<keyword evidence="5" id="KW-0808">Transferase</keyword>
<gene>
    <name evidence="5" type="ORF">SAMN05661086_03493</name>
</gene>
<dbReference type="InterPro" id="IPR017939">
    <property type="entry name" value="G-Glutamylcylcotransferase"/>
</dbReference>
<evidence type="ECO:0000259" key="4">
    <source>
        <dbReference type="Pfam" id="PF06094"/>
    </source>
</evidence>
<dbReference type="InterPro" id="IPR013024">
    <property type="entry name" value="GGCT-like"/>
</dbReference>
<feature type="binding site" evidence="3">
    <location>
        <begin position="5"/>
        <end position="10"/>
    </location>
    <ligand>
        <name>substrate</name>
    </ligand>
</feature>
<dbReference type="Proteomes" id="UP000199659">
    <property type="component" value="Unassembled WGS sequence"/>
</dbReference>
<dbReference type="Gene3D" id="3.10.490.10">
    <property type="entry name" value="Gamma-glutamyl cyclotransferase-like"/>
    <property type="match status" value="1"/>
</dbReference>
<dbReference type="GO" id="GO:0003839">
    <property type="term" value="F:gamma-glutamylcyclotransferase activity"/>
    <property type="evidence" value="ECO:0007669"/>
    <property type="project" value="InterPro"/>
</dbReference>
<evidence type="ECO:0000256" key="1">
    <source>
        <dbReference type="ARBA" id="ARBA00023239"/>
    </source>
</evidence>
<evidence type="ECO:0000256" key="3">
    <source>
        <dbReference type="PIRSR" id="PIRSR617939-2"/>
    </source>
</evidence>
<keyword evidence="6" id="KW-1185">Reference proteome</keyword>
<reference evidence="5 6" key="1">
    <citation type="submission" date="2016-10" db="EMBL/GenBank/DDBJ databases">
        <authorList>
            <person name="de Groot N.N."/>
        </authorList>
    </citation>
    <scope>NUCLEOTIDE SEQUENCE [LARGE SCALE GENOMIC DNA]</scope>
    <source>
        <strain evidence="5 6">743A</strain>
    </source>
</reference>
<dbReference type="RefSeq" id="WP_207649509.1">
    <property type="nucleotide sequence ID" value="NZ_FOYZ01000020.1"/>
</dbReference>
<dbReference type="STRING" id="37658.SAMN05661086_03493"/>
<organism evidence="5 6">
    <name type="scientific">Anaeromicropila populeti</name>
    <dbReference type="NCBI Taxonomy" id="37658"/>
    <lineage>
        <taxon>Bacteria</taxon>
        <taxon>Bacillati</taxon>
        <taxon>Bacillota</taxon>
        <taxon>Clostridia</taxon>
        <taxon>Lachnospirales</taxon>
        <taxon>Lachnospiraceae</taxon>
        <taxon>Anaeromicropila</taxon>
    </lineage>
</organism>
<evidence type="ECO:0000313" key="5">
    <source>
        <dbReference type="EMBL" id="SFS05884.1"/>
    </source>
</evidence>
<evidence type="ECO:0000313" key="6">
    <source>
        <dbReference type="Proteomes" id="UP000199659"/>
    </source>
</evidence>
<dbReference type="PANTHER" id="PTHR12935">
    <property type="entry name" value="GAMMA-GLUTAMYLCYCLOTRANSFERASE"/>
    <property type="match status" value="1"/>
</dbReference>